<evidence type="ECO:0000256" key="1">
    <source>
        <dbReference type="ARBA" id="ARBA00022490"/>
    </source>
</evidence>
<evidence type="ECO:0000256" key="2">
    <source>
        <dbReference type="ARBA" id="ARBA00022491"/>
    </source>
</evidence>
<dbReference type="NCBIfam" id="NF003995">
    <property type="entry name" value="PRK05472.2-4"/>
    <property type="match status" value="1"/>
</dbReference>
<evidence type="ECO:0000256" key="5">
    <source>
        <dbReference type="ARBA" id="ARBA00023163"/>
    </source>
</evidence>
<keyword evidence="5 6" id="KW-0804">Transcription</keyword>
<dbReference type="Proteomes" id="UP000011666">
    <property type="component" value="Unassembled WGS sequence"/>
</dbReference>
<dbReference type="GO" id="GO:0051775">
    <property type="term" value="P:response to redox state"/>
    <property type="evidence" value="ECO:0007669"/>
    <property type="project" value="InterPro"/>
</dbReference>
<dbReference type="InterPro" id="IPR009718">
    <property type="entry name" value="Rex_DNA-bd_C_dom"/>
</dbReference>
<keyword evidence="10" id="KW-1185">Reference proteome</keyword>
<dbReference type="eggNOG" id="COG2344">
    <property type="taxonomic scope" value="Bacteria"/>
</dbReference>
<dbReference type="GO" id="GO:0003677">
    <property type="term" value="F:DNA binding"/>
    <property type="evidence" value="ECO:0007669"/>
    <property type="project" value="UniProtKB-UniRule"/>
</dbReference>
<dbReference type="InterPro" id="IPR036291">
    <property type="entry name" value="NAD(P)-bd_dom_sf"/>
</dbReference>
<gene>
    <name evidence="6 9" type="primary">rex</name>
    <name evidence="9" type="ORF">GS4_11_02810</name>
</gene>
<dbReference type="PANTHER" id="PTHR35786:SF1">
    <property type="entry name" value="REDOX-SENSING TRANSCRIPTIONAL REPRESSOR REX 1"/>
    <property type="match status" value="1"/>
</dbReference>
<dbReference type="InterPro" id="IPR022876">
    <property type="entry name" value="Tscrpt_rep_Rex"/>
</dbReference>
<keyword evidence="4 6" id="KW-0238">DNA-binding</keyword>
<comment type="function">
    <text evidence="6">Modulates transcription in response to changes in cellular NADH/NAD(+) redox state.</text>
</comment>
<dbReference type="Pfam" id="PF02629">
    <property type="entry name" value="CoA_binding"/>
    <property type="match status" value="1"/>
</dbReference>
<evidence type="ECO:0000256" key="3">
    <source>
        <dbReference type="ARBA" id="ARBA00023015"/>
    </source>
</evidence>
<dbReference type="GO" id="GO:0003700">
    <property type="term" value="F:DNA-binding transcription factor activity"/>
    <property type="evidence" value="ECO:0007669"/>
    <property type="project" value="UniProtKB-UniRule"/>
</dbReference>
<dbReference type="RefSeq" id="WP_007619762.1">
    <property type="nucleotide sequence ID" value="NZ_BANX01000011.1"/>
</dbReference>
<protein>
    <recommendedName>
        <fullName evidence="6">Redox-sensing transcriptional repressor Rex</fullName>
    </recommendedName>
</protein>
<dbReference type="Gene3D" id="3.40.50.720">
    <property type="entry name" value="NAD(P)-binding Rossmann-like Domain"/>
    <property type="match status" value="1"/>
</dbReference>
<feature type="DNA-binding region" description="H-T-H motif" evidence="6">
    <location>
        <begin position="68"/>
        <end position="107"/>
    </location>
</feature>
<feature type="binding site" evidence="6">
    <location>
        <begin position="142"/>
        <end position="147"/>
    </location>
    <ligand>
        <name>NAD(+)</name>
        <dbReference type="ChEBI" id="CHEBI:57540"/>
    </ligand>
</feature>
<dbReference type="Pfam" id="PF06971">
    <property type="entry name" value="Put_DNA-bind_N"/>
    <property type="match status" value="1"/>
</dbReference>
<dbReference type="SUPFAM" id="SSF51735">
    <property type="entry name" value="NAD(P)-binding Rossmann-fold domains"/>
    <property type="match status" value="1"/>
</dbReference>
<keyword evidence="2 6" id="KW-0678">Repressor</keyword>
<dbReference type="OrthoDB" id="9784760at2"/>
<dbReference type="AlphaFoldDB" id="M0QHU0"/>
<evidence type="ECO:0000256" key="4">
    <source>
        <dbReference type="ARBA" id="ARBA00023125"/>
    </source>
</evidence>
<reference evidence="9 10" key="1">
    <citation type="submission" date="2013-01" db="EMBL/GenBank/DDBJ databases">
        <title>Whole genome shotgun sequence of Gordonia soli NBRC 108243.</title>
        <authorList>
            <person name="Isaki-Nakamura S."/>
            <person name="Hosoyama A."/>
            <person name="Tsuchikane K."/>
            <person name="Ando Y."/>
            <person name="Baba S."/>
            <person name="Ohji S."/>
            <person name="Hamada M."/>
            <person name="Tamura T."/>
            <person name="Yamazoe A."/>
            <person name="Yamazaki S."/>
            <person name="Fujita N."/>
        </authorList>
    </citation>
    <scope>NUCLEOTIDE SEQUENCE [LARGE SCALE GENOMIC DNA]</scope>
    <source>
        <strain evidence="9 10">NBRC 108243</strain>
    </source>
</reference>
<evidence type="ECO:0000313" key="9">
    <source>
        <dbReference type="EMBL" id="GAC68009.1"/>
    </source>
</evidence>
<evidence type="ECO:0000256" key="7">
    <source>
        <dbReference type="SAM" id="MobiDB-lite"/>
    </source>
</evidence>
<dbReference type="HAMAP" id="MF_01131">
    <property type="entry name" value="Rex"/>
    <property type="match status" value="1"/>
</dbReference>
<dbReference type="PANTHER" id="PTHR35786">
    <property type="entry name" value="REDOX-SENSING TRANSCRIPTIONAL REPRESSOR REX"/>
    <property type="match status" value="1"/>
</dbReference>
<accession>M0QHU0</accession>
<dbReference type="Gene3D" id="1.10.10.10">
    <property type="entry name" value="Winged helix-like DNA-binding domain superfamily/Winged helix DNA-binding domain"/>
    <property type="match status" value="1"/>
</dbReference>
<dbReference type="NCBIfam" id="NF003994">
    <property type="entry name" value="PRK05472.2-3"/>
    <property type="match status" value="1"/>
</dbReference>
<feature type="domain" description="CoA-binding" evidence="8">
    <location>
        <begin position="131"/>
        <end position="236"/>
    </location>
</feature>
<dbReference type="SUPFAM" id="SSF46785">
    <property type="entry name" value="Winged helix' DNA-binding domain"/>
    <property type="match status" value="1"/>
</dbReference>
<keyword evidence="1 6" id="KW-0963">Cytoplasm</keyword>
<dbReference type="InterPro" id="IPR036390">
    <property type="entry name" value="WH_DNA-bd_sf"/>
</dbReference>
<comment type="subunit">
    <text evidence="6">Homodimer.</text>
</comment>
<dbReference type="EMBL" id="BANX01000011">
    <property type="protein sequence ID" value="GAC68009.1"/>
    <property type="molecule type" value="Genomic_DNA"/>
</dbReference>
<evidence type="ECO:0000313" key="10">
    <source>
        <dbReference type="Proteomes" id="UP000011666"/>
    </source>
</evidence>
<sequence length="302" mass="31397">MGPDVRRHSAQGRQVNTFTPGIPWINRRGGSSEEEGVVRGRDSDADGSPSDISEPAPIPEPTVARLAAYLHVLRRFSERGVLIASSVQLATAANVNSAILRKDLSHVGANGVRGVGYDVSRLTARIKMALHTDSTHTVALAGAGRLGLALLAHTGFGRGFRVAALFDADEGLVGTALEEDGPTIRPLSAIEAVCGDPEGPRIEIGVIATADEHAQAACDAFVAVGVRQVLNITPVSLSADTDVAVRQVDLALELQVLAFNASRSPQGPARNDGSTRGHDGSPTGGVPAQKDETVMGEETVTA</sequence>
<feature type="region of interest" description="Disordered" evidence="7">
    <location>
        <begin position="263"/>
        <end position="302"/>
    </location>
</feature>
<evidence type="ECO:0000259" key="8">
    <source>
        <dbReference type="SMART" id="SM00881"/>
    </source>
</evidence>
<dbReference type="SMART" id="SM00881">
    <property type="entry name" value="CoA_binding"/>
    <property type="match status" value="1"/>
</dbReference>
<dbReference type="NCBIfam" id="NF003992">
    <property type="entry name" value="PRK05472.2-1"/>
    <property type="match status" value="1"/>
</dbReference>
<dbReference type="GO" id="GO:0045892">
    <property type="term" value="P:negative regulation of DNA-templated transcription"/>
    <property type="evidence" value="ECO:0007669"/>
    <property type="project" value="InterPro"/>
</dbReference>
<keyword evidence="3 6" id="KW-0805">Transcription regulation</keyword>
<comment type="caution">
    <text evidence="9">The sequence shown here is derived from an EMBL/GenBank/DDBJ whole genome shotgun (WGS) entry which is preliminary data.</text>
</comment>
<dbReference type="InterPro" id="IPR036388">
    <property type="entry name" value="WH-like_DNA-bd_sf"/>
</dbReference>
<dbReference type="STRING" id="1223545.GS4_11_02810"/>
<dbReference type="GO" id="GO:0005737">
    <property type="term" value="C:cytoplasm"/>
    <property type="evidence" value="ECO:0007669"/>
    <property type="project" value="UniProtKB-SubCell"/>
</dbReference>
<feature type="region of interest" description="Disordered" evidence="7">
    <location>
        <begin position="1"/>
        <end position="58"/>
    </location>
</feature>
<proteinExistence type="inferred from homology"/>
<comment type="subcellular location">
    <subcellularLocation>
        <location evidence="6">Cytoplasm</location>
    </subcellularLocation>
</comment>
<comment type="similarity">
    <text evidence="6">Belongs to the transcriptional regulatory Rex family.</text>
</comment>
<evidence type="ECO:0000256" key="6">
    <source>
        <dbReference type="HAMAP-Rule" id="MF_01131"/>
    </source>
</evidence>
<name>M0QHU0_9ACTN</name>
<dbReference type="InterPro" id="IPR003781">
    <property type="entry name" value="CoA-bd"/>
</dbReference>
<keyword evidence="6" id="KW-0520">NAD</keyword>
<organism evidence="9 10">
    <name type="scientific">Gordonia soli NBRC 108243</name>
    <dbReference type="NCBI Taxonomy" id="1223545"/>
    <lineage>
        <taxon>Bacteria</taxon>
        <taxon>Bacillati</taxon>
        <taxon>Actinomycetota</taxon>
        <taxon>Actinomycetes</taxon>
        <taxon>Mycobacteriales</taxon>
        <taxon>Gordoniaceae</taxon>
        <taxon>Gordonia</taxon>
    </lineage>
</organism>